<gene>
    <name evidence="1" type="ORF">BECKSD772D_GA0070982_11439</name>
</gene>
<name>A0A451BQV5_9GAMM</name>
<dbReference type="Gene3D" id="3.10.450.530">
    <property type="entry name" value="Ribonuclease toxin, BrnT, of type II toxin-antitoxin system"/>
    <property type="match status" value="1"/>
</dbReference>
<dbReference type="AlphaFoldDB" id="A0A451BQV5"/>
<organism evidence="1">
    <name type="scientific">Candidatus Kentrum sp. SD</name>
    <dbReference type="NCBI Taxonomy" id="2126332"/>
    <lineage>
        <taxon>Bacteria</taxon>
        <taxon>Pseudomonadati</taxon>
        <taxon>Pseudomonadota</taxon>
        <taxon>Gammaproteobacteria</taxon>
        <taxon>Candidatus Kentrum</taxon>
    </lineage>
</organism>
<sequence length="97" mass="10942">MQGDVWNSSGTTDRKATWNLKRHRVSFQEAASVFGDPLAITFPDDPDHSINEHRLLTFGTTKTGKLLVVSHTEENGSMRIISARAMEKHERTIYENG</sequence>
<reference evidence="1" key="1">
    <citation type="submission" date="2019-02" db="EMBL/GenBank/DDBJ databases">
        <authorList>
            <person name="Gruber-Vodicka R. H."/>
            <person name="Seah K. B. B."/>
        </authorList>
    </citation>
    <scope>NUCLEOTIDE SEQUENCE</scope>
    <source>
        <strain evidence="1">BECK_S127</strain>
    </source>
</reference>
<dbReference type="Pfam" id="PF04365">
    <property type="entry name" value="BrnT_toxin"/>
    <property type="match status" value="1"/>
</dbReference>
<dbReference type="EMBL" id="CAADHB010000143">
    <property type="protein sequence ID" value="VFK80701.1"/>
    <property type="molecule type" value="Genomic_DNA"/>
</dbReference>
<dbReference type="InterPro" id="IPR038573">
    <property type="entry name" value="BrnT_sf"/>
</dbReference>
<evidence type="ECO:0000313" key="1">
    <source>
        <dbReference type="EMBL" id="VFK80701.1"/>
    </source>
</evidence>
<dbReference type="InterPro" id="IPR007460">
    <property type="entry name" value="BrnT_toxin"/>
</dbReference>
<proteinExistence type="predicted"/>
<accession>A0A451BQV5</accession>
<protein>
    <submittedName>
        <fullName evidence="1">Uncharacterized protein</fullName>
    </submittedName>
</protein>